<dbReference type="Pfam" id="PF10405">
    <property type="entry name" value="BHD_3"/>
    <property type="match status" value="1"/>
</dbReference>
<feature type="compositionally biased region" description="Basic and acidic residues" evidence="7">
    <location>
        <begin position="433"/>
        <end position="479"/>
    </location>
</feature>
<evidence type="ECO:0000313" key="11">
    <source>
        <dbReference type="Proteomes" id="UP001233999"/>
    </source>
</evidence>
<dbReference type="InterPro" id="IPR042488">
    <property type="entry name" value="Rad4_BHD3_sf"/>
</dbReference>
<comment type="caution">
    <text evidence="10">The sequence shown here is derived from an EMBL/GenBank/DDBJ whole genome shotgun (WGS) entry which is preliminary data.</text>
</comment>
<dbReference type="Gene3D" id="3.90.260.10">
    <property type="entry name" value="Transglutaminase-like"/>
    <property type="match status" value="1"/>
</dbReference>
<comment type="similarity">
    <text evidence="2">Belongs to the XPC family.</text>
</comment>
<dbReference type="Gene3D" id="3.30.70.2460">
    <property type="entry name" value="Rad4, beta-hairpin domain BHD3"/>
    <property type="match status" value="1"/>
</dbReference>
<dbReference type="GO" id="GO:0071942">
    <property type="term" value="C:XPC complex"/>
    <property type="evidence" value="ECO:0007669"/>
    <property type="project" value="TreeGrafter"/>
</dbReference>
<keyword evidence="3" id="KW-0227">DNA damage</keyword>
<dbReference type="SUPFAM" id="SSF54001">
    <property type="entry name" value="Cysteine proteinases"/>
    <property type="match status" value="1"/>
</dbReference>
<proteinExistence type="inferred from homology"/>
<accession>A0AAD7ZGJ4</accession>
<feature type="non-terminal residue" evidence="10">
    <location>
        <position position="1"/>
    </location>
</feature>
<dbReference type="AlphaFoldDB" id="A0AAD7ZGJ4"/>
<dbReference type="InterPro" id="IPR018328">
    <property type="entry name" value="Rad4_beta-hairpin_dom3"/>
</dbReference>
<dbReference type="SMART" id="SM01032">
    <property type="entry name" value="BHD_3"/>
    <property type="match status" value="1"/>
</dbReference>
<dbReference type="InterPro" id="IPR018026">
    <property type="entry name" value="DNA_repair_Rad4-like"/>
</dbReference>
<evidence type="ECO:0000313" key="10">
    <source>
        <dbReference type="EMBL" id="KAJ9579892.1"/>
    </source>
</evidence>
<feature type="domain" description="Rad4 beta-hairpin" evidence="9">
    <location>
        <begin position="805"/>
        <end position="879"/>
    </location>
</feature>
<feature type="compositionally biased region" description="Basic and acidic residues" evidence="7">
    <location>
        <begin position="358"/>
        <end position="411"/>
    </location>
</feature>
<dbReference type="FunFam" id="3.30.70.2460:FF:000001">
    <property type="entry name" value="DNA repair protein Rad4 family"/>
    <property type="match status" value="1"/>
</dbReference>
<dbReference type="Proteomes" id="UP001233999">
    <property type="component" value="Unassembled WGS sequence"/>
</dbReference>
<feature type="domain" description="Rad4 beta-hairpin" evidence="8">
    <location>
        <begin position="742"/>
        <end position="798"/>
    </location>
</feature>
<keyword evidence="6" id="KW-0539">Nucleus</keyword>
<evidence type="ECO:0000259" key="8">
    <source>
        <dbReference type="SMART" id="SM01031"/>
    </source>
</evidence>
<dbReference type="GO" id="GO:0006298">
    <property type="term" value="P:mismatch repair"/>
    <property type="evidence" value="ECO:0007669"/>
    <property type="project" value="TreeGrafter"/>
</dbReference>
<evidence type="ECO:0000256" key="4">
    <source>
        <dbReference type="ARBA" id="ARBA00023125"/>
    </source>
</evidence>
<dbReference type="GO" id="GO:0003684">
    <property type="term" value="F:damaged DNA binding"/>
    <property type="evidence" value="ECO:0007669"/>
    <property type="project" value="InterPro"/>
</dbReference>
<feature type="compositionally biased region" description="Acidic residues" evidence="7">
    <location>
        <begin position="58"/>
        <end position="68"/>
    </location>
</feature>
<dbReference type="InterPro" id="IPR018327">
    <property type="entry name" value="BHD_2"/>
</dbReference>
<gene>
    <name evidence="10" type="ORF">L9F63_004452</name>
</gene>
<keyword evidence="4" id="KW-0238">DNA-binding</keyword>
<sequence>YAVAVGLSLVSEDHPKKKVGNKSLEYVNNKTLQNEIVVPDFTIIENSILKGVTRLSDSDESDINEEDNISPYFDRKRKNSENENVSTETFSKCESDSVKTSKNRANAHKTASIRRRKVDVNKMDISELLALGEGSSTSILKSENKSGNSESDFSDWEDVKGLDVKPEKHAIPQEGVEVRLEMPEIYRRRKKKDFDMESHLRRRLNRVKRELQVLIHKVHLLCWIAHGRYVNATLNSEVLMGISLSLIPSQHSLPQKHTNLKYLEQIVKWFSKTVTLKEPAENIKSESLIDSLQRQLQTKTADSLRDLVLMFICLLRAIGVKIRLMLSLQPLPLKPSSEDLLSNKSKNKHSSVSKTKVNKTEIKIEDAQVDDEKSTPGRSTTKKDNRRNEMAKKSKEKTQASKIKVKEKVANENKVSTNSRKEKTQSSKNKVAKKIENESDITSDKMEKLKRTLRERKRIVDKYKERSSSSDENEAEKSENNISVSSTQPSSEKQEKDIICSSGSKRKSSKKENRKVYENSDSDFEPVLKKSTNKIDKEVNSDSENDFEPYKKSMQKKKSKDKPIDRRVLSSDSSSGDTNKRKKKCIDVWAEVFLEEEETWISVDVPKAKVHCVAELHTAVSELDFYPYRFNNDQTIKDVTCRYCTQFSTTTRKLRVNEEWWKRTLKPFVGARSAQDREEDEELNRLMLDRPLPTTFKEIDNDAKFGMLELLVRRVPASSSDAPPLGYIKGKPIYARECVHVLHSREAWIKEAKVVRLGEKPYKIVKARPKYDKMTGQFIKDLPLEVFGSWQVEDYIPPPAVDGKVPRNEYGNVELFKPCMLPKGTVHLPVTGLNRVARKLGIDCAPAMIGFDFHAGGTHPVFDGYVVCEEFKDTLLDAWNQGNYQ</sequence>
<comment type="subcellular location">
    <subcellularLocation>
        <location evidence="1">Nucleus</location>
    </subcellularLocation>
</comment>
<keyword evidence="11" id="KW-1185">Reference proteome</keyword>
<name>A0AAD7ZGJ4_DIPPU</name>
<dbReference type="InterPro" id="IPR018325">
    <property type="entry name" value="Rad4/PNGase_transGLS-fold"/>
</dbReference>
<evidence type="ECO:0008006" key="12">
    <source>
        <dbReference type="Google" id="ProtNLM"/>
    </source>
</evidence>
<evidence type="ECO:0000256" key="7">
    <source>
        <dbReference type="SAM" id="MobiDB-lite"/>
    </source>
</evidence>
<dbReference type="GO" id="GO:0006289">
    <property type="term" value="P:nucleotide-excision repair"/>
    <property type="evidence" value="ECO:0007669"/>
    <property type="project" value="InterPro"/>
</dbReference>
<feature type="compositionally biased region" description="Polar residues" evidence="7">
    <location>
        <begin position="480"/>
        <end position="491"/>
    </location>
</feature>
<evidence type="ECO:0000256" key="3">
    <source>
        <dbReference type="ARBA" id="ARBA00022763"/>
    </source>
</evidence>
<organism evidence="10 11">
    <name type="scientific">Diploptera punctata</name>
    <name type="common">Pacific beetle cockroach</name>
    <dbReference type="NCBI Taxonomy" id="6984"/>
    <lineage>
        <taxon>Eukaryota</taxon>
        <taxon>Metazoa</taxon>
        <taxon>Ecdysozoa</taxon>
        <taxon>Arthropoda</taxon>
        <taxon>Hexapoda</taxon>
        <taxon>Insecta</taxon>
        <taxon>Pterygota</taxon>
        <taxon>Neoptera</taxon>
        <taxon>Polyneoptera</taxon>
        <taxon>Dictyoptera</taxon>
        <taxon>Blattodea</taxon>
        <taxon>Blaberoidea</taxon>
        <taxon>Blaberidae</taxon>
        <taxon>Diplopterinae</taxon>
        <taxon>Diploptera</taxon>
    </lineage>
</organism>
<dbReference type="InterPro" id="IPR038765">
    <property type="entry name" value="Papain-like_cys_pep_sf"/>
</dbReference>
<protein>
    <recommendedName>
        <fullName evidence="12">DNA repair protein complementing XP-C cells-like protein</fullName>
    </recommendedName>
</protein>
<feature type="region of interest" description="Disordered" evidence="7">
    <location>
        <begin position="55"/>
        <end position="90"/>
    </location>
</feature>
<dbReference type="InterPro" id="IPR036985">
    <property type="entry name" value="Transglutaminase-like_sf"/>
</dbReference>
<dbReference type="GO" id="GO:0000111">
    <property type="term" value="C:nucleotide-excision repair factor 2 complex"/>
    <property type="evidence" value="ECO:0007669"/>
    <property type="project" value="TreeGrafter"/>
</dbReference>
<dbReference type="PANTHER" id="PTHR12135">
    <property type="entry name" value="DNA REPAIR PROTEIN XP-C / RAD4"/>
    <property type="match status" value="1"/>
</dbReference>
<dbReference type="SMART" id="SM01031">
    <property type="entry name" value="BHD_2"/>
    <property type="match status" value="1"/>
</dbReference>
<dbReference type="EMBL" id="JASPKZ010008370">
    <property type="protein sequence ID" value="KAJ9579892.1"/>
    <property type="molecule type" value="Genomic_DNA"/>
</dbReference>
<dbReference type="GO" id="GO:0005737">
    <property type="term" value="C:cytoplasm"/>
    <property type="evidence" value="ECO:0007669"/>
    <property type="project" value="TreeGrafter"/>
</dbReference>
<dbReference type="InterPro" id="IPR004583">
    <property type="entry name" value="DNA_repair_Rad4"/>
</dbReference>
<dbReference type="PANTHER" id="PTHR12135:SF0">
    <property type="entry name" value="DNA REPAIR PROTEIN COMPLEMENTING XP-C CELLS"/>
    <property type="match status" value="1"/>
</dbReference>
<dbReference type="Pfam" id="PF03835">
    <property type="entry name" value="Rad4"/>
    <property type="match status" value="1"/>
</dbReference>
<reference evidence="10" key="2">
    <citation type="submission" date="2023-05" db="EMBL/GenBank/DDBJ databases">
        <authorList>
            <person name="Fouks B."/>
        </authorList>
    </citation>
    <scope>NUCLEOTIDE SEQUENCE</scope>
    <source>
        <strain evidence="10">Stay&amp;Tobe</strain>
        <tissue evidence="10">Testes</tissue>
    </source>
</reference>
<evidence type="ECO:0000256" key="1">
    <source>
        <dbReference type="ARBA" id="ARBA00004123"/>
    </source>
</evidence>
<evidence type="ECO:0000256" key="5">
    <source>
        <dbReference type="ARBA" id="ARBA00023204"/>
    </source>
</evidence>
<dbReference type="Gene3D" id="3.10.620.30">
    <property type="match status" value="1"/>
</dbReference>
<evidence type="ECO:0000256" key="2">
    <source>
        <dbReference type="ARBA" id="ARBA00009525"/>
    </source>
</evidence>
<feature type="region of interest" description="Disordered" evidence="7">
    <location>
        <begin position="335"/>
        <end position="580"/>
    </location>
</feature>
<dbReference type="GO" id="GO:0003697">
    <property type="term" value="F:single-stranded DNA binding"/>
    <property type="evidence" value="ECO:0007669"/>
    <property type="project" value="TreeGrafter"/>
</dbReference>
<keyword evidence="5" id="KW-0234">DNA repair</keyword>
<evidence type="ECO:0000256" key="6">
    <source>
        <dbReference type="ARBA" id="ARBA00023242"/>
    </source>
</evidence>
<dbReference type="NCBIfam" id="TIGR00605">
    <property type="entry name" value="rad4"/>
    <property type="match status" value="1"/>
</dbReference>
<evidence type="ECO:0000259" key="9">
    <source>
        <dbReference type="SMART" id="SM01032"/>
    </source>
</evidence>
<reference evidence="10" key="1">
    <citation type="journal article" date="2023" name="IScience">
        <title>Live-bearing cockroach genome reveals convergent evolutionary mechanisms linked to viviparity in insects and beyond.</title>
        <authorList>
            <person name="Fouks B."/>
            <person name="Harrison M.C."/>
            <person name="Mikhailova A.A."/>
            <person name="Marchal E."/>
            <person name="English S."/>
            <person name="Carruthers M."/>
            <person name="Jennings E.C."/>
            <person name="Chiamaka E.L."/>
            <person name="Frigard R.A."/>
            <person name="Pippel M."/>
            <person name="Attardo G.M."/>
            <person name="Benoit J.B."/>
            <person name="Bornberg-Bauer E."/>
            <person name="Tobe S.S."/>
        </authorList>
    </citation>
    <scope>NUCLEOTIDE SEQUENCE</scope>
    <source>
        <strain evidence="10">Stay&amp;Tobe</strain>
    </source>
</reference>
<feature type="non-terminal residue" evidence="10">
    <location>
        <position position="885"/>
    </location>
</feature>